<evidence type="ECO:0000313" key="3">
    <source>
        <dbReference type="Proteomes" id="UP000317494"/>
    </source>
</evidence>
<dbReference type="EMBL" id="QEAM01000013">
    <property type="protein sequence ID" value="TPX50781.1"/>
    <property type="molecule type" value="Genomic_DNA"/>
</dbReference>
<protein>
    <recommendedName>
        <fullName evidence="5">Nudix hydrolase domain-containing protein</fullName>
    </recommendedName>
</protein>
<dbReference type="AlphaFoldDB" id="A0A507DHA5"/>
<evidence type="ECO:0008006" key="5">
    <source>
        <dbReference type="Google" id="ProtNLM"/>
    </source>
</evidence>
<evidence type="ECO:0000313" key="4">
    <source>
        <dbReference type="Proteomes" id="UP000320475"/>
    </source>
</evidence>
<dbReference type="OrthoDB" id="185493at2759"/>
<accession>A0A507DHA5</accession>
<sequence>MLEQNKGLTILSEVLAYERYVKVWHREVEFPDKTVHSWDVVGHSIDAQFCVVMTFNTRNKTTNLVIEYSQGTNDMHYTFASGAYEPTKHGSMLDAAKDELSEEAALKHGEWIPLVGADGAIAELKWGRNRFVPYLVLDPVDDECPKPRDAEELMQVRRGVTMEELKGIVLGGKLRLPSVQTWVMGEEVLRRRGLL</sequence>
<comment type="caution">
    <text evidence="1">The sequence shown here is derived from an EMBL/GenBank/DDBJ whole genome shotgun (WGS) entry which is preliminary data.</text>
</comment>
<name>A0A507DHA5_9FUNG</name>
<dbReference type="SUPFAM" id="SSF55811">
    <property type="entry name" value="Nudix"/>
    <property type="match status" value="1"/>
</dbReference>
<organism evidence="1 4">
    <name type="scientific">Synchytrium endobioticum</name>
    <dbReference type="NCBI Taxonomy" id="286115"/>
    <lineage>
        <taxon>Eukaryota</taxon>
        <taxon>Fungi</taxon>
        <taxon>Fungi incertae sedis</taxon>
        <taxon>Chytridiomycota</taxon>
        <taxon>Chytridiomycota incertae sedis</taxon>
        <taxon>Chytridiomycetes</taxon>
        <taxon>Synchytriales</taxon>
        <taxon>Synchytriaceae</taxon>
        <taxon>Synchytrium</taxon>
    </lineage>
</organism>
<reference evidence="3 4" key="1">
    <citation type="journal article" date="2019" name="Sci. Rep.">
        <title>Comparative genomics of chytrid fungi reveal insights into the obligate biotrophic and pathogenic lifestyle of Synchytrium endobioticum.</title>
        <authorList>
            <person name="van de Vossenberg B.T.L.H."/>
            <person name="Warris S."/>
            <person name="Nguyen H.D.T."/>
            <person name="van Gent-Pelzer M.P.E."/>
            <person name="Joly D.L."/>
            <person name="van de Geest H.C."/>
            <person name="Bonants P.J.M."/>
            <person name="Smith D.S."/>
            <person name="Levesque C.A."/>
            <person name="van der Lee T.A.J."/>
        </authorList>
    </citation>
    <scope>NUCLEOTIDE SEQUENCE [LARGE SCALE GENOMIC DNA]</scope>
    <source>
        <strain evidence="1 4">LEV6574</strain>
        <strain evidence="2 3">MB42</strain>
    </source>
</reference>
<dbReference type="Proteomes" id="UP000317494">
    <property type="component" value="Unassembled WGS sequence"/>
</dbReference>
<gene>
    <name evidence="1" type="ORF">SeLEV6574_g00710</name>
    <name evidence="2" type="ORF">SeMB42_g01230</name>
</gene>
<dbReference type="Gene3D" id="3.90.79.10">
    <property type="entry name" value="Nucleoside Triphosphate Pyrophosphohydrolase"/>
    <property type="match status" value="1"/>
</dbReference>
<dbReference type="InterPro" id="IPR015797">
    <property type="entry name" value="NUDIX_hydrolase-like_dom_sf"/>
</dbReference>
<dbReference type="EMBL" id="QEAN01000030">
    <property type="protein sequence ID" value="TPX52695.1"/>
    <property type="molecule type" value="Genomic_DNA"/>
</dbReference>
<proteinExistence type="predicted"/>
<evidence type="ECO:0000313" key="2">
    <source>
        <dbReference type="EMBL" id="TPX52695.1"/>
    </source>
</evidence>
<dbReference type="Proteomes" id="UP000320475">
    <property type="component" value="Unassembled WGS sequence"/>
</dbReference>
<evidence type="ECO:0000313" key="1">
    <source>
        <dbReference type="EMBL" id="TPX50781.1"/>
    </source>
</evidence>
<dbReference type="VEuPathDB" id="FungiDB:SeMB42_g01230"/>
<keyword evidence="3" id="KW-1185">Reference proteome</keyword>